<dbReference type="Gene3D" id="3.40.50.720">
    <property type="entry name" value="NAD(P)-binding Rossmann-like Domain"/>
    <property type="match status" value="1"/>
</dbReference>
<dbReference type="Pfam" id="PF01225">
    <property type="entry name" value="Mur_ligase"/>
    <property type="match status" value="1"/>
</dbReference>
<feature type="domain" description="Mur ligase N-terminal catalytic" evidence="1">
    <location>
        <begin position="2"/>
        <end position="99"/>
    </location>
</feature>
<dbReference type="PANTHER" id="PTHR43445">
    <property type="entry name" value="UDP-N-ACETYLMURAMATE--L-ALANINE LIGASE-RELATED"/>
    <property type="match status" value="1"/>
</dbReference>
<proteinExistence type="predicted"/>
<dbReference type="Gene3D" id="3.40.1190.10">
    <property type="entry name" value="Mur-like, catalytic domain"/>
    <property type="match status" value="1"/>
</dbReference>
<sequence>MHIHILGISGTFMGSLAALAKESGFEVTGSDLHCYPPISDQLDHLGINVIPNYDPAQLNSKPDLIVVGNVMSRGMPIIETMLNANIPFTSGPQWLGDNVLRDRTVIAVSGTHGKTTTSSLIAFILKDLGLDPGYLIGGVPIGFNTSASIGSNPYFVIEADEYDTAFFDKRSKFIHYHPNFLVLNNIEFDHADIFKDIDQILWQFHQLLRTLPSDTKIIANGQDKHINELFDQGVWSERILFGQSEQFNWSANTDTHGSIKLLHKKETVAHINPQIIGDHNMMNILAAAATLSLVDIDESQMLESIE</sequence>
<dbReference type="GO" id="GO:0071555">
    <property type="term" value="P:cell wall organization"/>
    <property type="evidence" value="ECO:0007669"/>
    <property type="project" value="InterPro"/>
</dbReference>
<evidence type="ECO:0000313" key="3">
    <source>
        <dbReference type="EMBL" id="SUZ96003.1"/>
    </source>
</evidence>
<dbReference type="SUPFAM" id="SSF51984">
    <property type="entry name" value="MurCD N-terminal domain"/>
    <property type="match status" value="1"/>
</dbReference>
<evidence type="ECO:0000259" key="1">
    <source>
        <dbReference type="Pfam" id="PF01225"/>
    </source>
</evidence>
<dbReference type="GO" id="GO:0005524">
    <property type="term" value="F:ATP binding"/>
    <property type="evidence" value="ECO:0007669"/>
    <property type="project" value="InterPro"/>
</dbReference>
<gene>
    <name evidence="3" type="ORF">METZ01_LOCUS48857</name>
</gene>
<protein>
    <recommendedName>
        <fullName evidence="4">UDP-N-acetylmuramate:L-alanyl-gamma-D-glutamyl-meso-diaminopimelate ligase</fullName>
    </recommendedName>
</protein>
<dbReference type="AlphaFoldDB" id="A0A381S4B3"/>
<dbReference type="InterPro" id="IPR005757">
    <property type="entry name" value="Mpl"/>
</dbReference>
<evidence type="ECO:0008006" key="4">
    <source>
        <dbReference type="Google" id="ProtNLM"/>
    </source>
</evidence>
<dbReference type="EMBL" id="UINC01002374">
    <property type="protein sequence ID" value="SUZ96003.1"/>
    <property type="molecule type" value="Genomic_DNA"/>
</dbReference>
<dbReference type="GO" id="GO:0016881">
    <property type="term" value="F:acid-amino acid ligase activity"/>
    <property type="evidence" value="ECO:0007669"/>
    <property type="project" value="InterPro"/>
</dbReference>
<dbReference type="PANTHER" id="PTHR43445:SF5">
    <property type="entry name" value="UDP-N-ACETYLMURAMATE--L-ALANYL-GAMMA-D-GLUTAMYL-MESO-2,6-DIAMINOHEPTANDIOATE LIGASE"/>
    <property type="match status" value="1"/>
</dbReference>
<evidence type="ECO:0000259" key="2">
    <source>
        <dbReference type="Pfam" id="PF08245"/>
    </source>
</evidence>
<dbReference type="SUPFAM" id="SSF53623">
    <property type="entry name" value="MurD-like peptide ligases, catalytic domain"/>
    <property type="match status" value="1"/>
</dbReference>
<dbReference type="InterPro" id="IPR050061">
    <property type="entry name" value="MurCDEF_pg_biosynth"/>
</dbReference>
<accession>A0A381S4B3</accession>
<organism evidence="3">
    <name type="scientific">marine metagenome</name>
    <dbReference type="NCBI Taxonomy" id="408172"/>
    <lineage>
        <taxon>unclassified sequences</taxon>
        <taxon>metagenomes</taxon>
        <taxon>ecological metagenomes</taxon>
    </lineage>
</organism>
<dbReference type="InterPro" id="IPR036565">
    <property type="entry name" value="Mur-like_cat_sf"/>
</dbReference>
<dbReference type="GO" id="GO:0009252">
    <property type="term" value="P:peptidoglycan biosynthetic process"/>
    <property type="evidence" value="ECO:0007669"/>
    <property type="project" value="InterPro"/>
</dbReference>
<dbReference type="NCBIfam" id="TIGR01081">
    <property type="entry name" value="mpl"/>
    <property type="match status" value="1"/>
</dbReference>
<reference evidence="3" key="1">
    <citation type="submission" date="2018-05" db="EMBL/GenBank/DDBJ databases">
        <authorList>
            <person name="Lanie J.A."/>
            <person name="Ng W.-L."/>
            <person name="Kazmierczak K.M."/>
            <person name="Andrzejewski T.M."/>
            <person name="Davidsen T.M."/>
            <person name="Wayne K.J."/>
            <person name="Tettelin H."/>
            <person name="Glass J.I."/>
            <person name="Rusch D."/>
            <person name="Podicherti R."/>
            <person name="Tsui H.-C.T."/>
            <person name="Winkler M.E."/>
        </authorList>
    </citation>
    <scope>NUCLEOTIDE SEQUENCE</scope>
</reference>
<dbReference type="InterPro" id="IPR013221">
    <property type="entry name" value="Mur_ligase_cen"/>
</dbReference>
<name>A0A381S4B3_9ZZZZ</name>
<feature type="non-terminal residue" evidence="3">
    <location>
        <position position="306"/>
    </location>
</feature>
<dbReference type="Pfam" id="PF08245">
    <property type="entry name" value="Mur_ligase_M"/>
    <property type="match status" value="1"/>
</dbReference>
<feature type="domain" description="Mur ligase central" evidence="2">
    <location>
        <begin position="108"/>
        <end position="290"/>
    </location>
</feature>
<dbReference type="InterPro" id="IPR000713">
    <property type="entry name" value="Mur_ligase_N"/>
</dbReference>